<dbReference type="SUPFAM" id="SSF56317">
    <property type="entry name" value="Carbon-nitrogen hydrolase"/>
    <property type="match status" value="1"/>
</dbReference>
<dbReference type="CDD" id="cd07197">
    <property type="entry name" value="nitrilase"/>
    <property type="match status" value="1"/>
</dbReference>
<dbReference type="Pfam" id="PF00795">
    <property type="entry name" value="CN_hydrolase"/>
    <property type="match status" value="1"/>
</dbReference>
<dbReference type="EMBL" id="UINC01060763">
    <property type="protein sequence ID" value="SVB85613.1"/>
    <property type="molecule type" value="Genomic_DNA"/>
</dbReference>
<dbReference type="InterPro" id="IPR036526">
    <property type="entry name" value="C-N_Hydrolase_sf"/>
</dbReference>
<gene>
    <name evidence="2" type="ORF">METZ01_LOCUS238467</name>
</gene>
<dbReference type="PANTHER" id="PTHR23088">
    <property type="entry name" value="NITRILASE-RELATED"/>
    <property type="match status" value="1"/>
</dbReference>
<feature type="domain" description="CN hydrolase" evidence="1">
    <location>
        <begin position="6"/>
        <end position="248"/>
    </location>
</feature>
<dbReference type="Gene3D" id="3.60.110.10">
    <property type="entry name" value="Carbon-nitrogen hydrolase"/>
    <property type="match status" value="1"/>
</dbReference>
<protein>
    <recommendedName>
        <fullName evidence="1">CN hydrolase domain-containing protein</fullName>
    </recommendedName>
</protein>
<dbReference type="PANTHER" id="PTHR23088:SF27">
    <property type="entry name" value="DEAMINATED GLUTATHIONE AMIDASE"/>
    <property type="match status" value="1"/>
</dbReference>
<accession>A0A382HFW6</accession>
<dbReference type="AlphaFoldDB" id="A0A382HFW6"/>
<evidence type="ECO:0000259" key="1">
    <source>
        <dbReference type="PROSITE" id="PS50263"/>
    </source>
</evidence>
<name>A0A382HFW6_9ZZZZ</name>
<dbReference type="InterPro" id="IPR003010">
    <property type="entry name" value="C-N_Hydrolase"/>
</dbReference>
<sequence length="280" mass="31275">MLEKLIRVAACQLLSGEKVEENVSKVLNFIQLCAEDNVDIVAFPEGCLFGYCCRPEYWEKMLPITFAKAESHISDACKKYHINVIVGSASYQNGSWYNDLAIFDWGGELRYRYAKTFLAGEKWCVNNRGKLPIVRLAGVDCCFIICHDVRYPELVKLPAAMGAQICFFCSSESSLINEHKLSAYSAMPISRATENGIYLIMANTPANPIDMYSSGSSHGNSKIVDPDGNVVKEAGFFGDHIISETVDLSKAKGIVAKRTYSEETILRDWFQKGCEFVVRI</sequence>
<evidence type="ECO:0000313" key="2">
    <source>
        <dbReference type="EMBL" id="SVB85613.1"/>
    </source>
</evidence>
<dbReference type="PROSITE" id="PS50263">
    <property type="entry name" value="CN_HYDROLASE"/>
    <property type="match status" value="1"/>
</dbReference>
<proteinExistence type="predicted"/>
<organism evidence="2">
    <name type="scientific">marine metagenome</name>
    <dbReference type="NCBI Taxonomy" id="408172"/>
    <lineage>
        <taxon>unclassified sequences</taxon>
        <taxon>metagenomes</taxon>
        <taxon>ecological metagenomes</taxon>
    </lineage>
</organism>
<reference evidence="2" key="1">
    <citation type="submission" date="2018-05" db="EMBL/GenBank/DDBJ databases">
        <authorList>
            <person name="Lanie J.A."/>
            <person name="Ng W.-L."/>
            <person name="Kazmierczak K.M."/>
            <person name="Andrzejewski T.M."/>
            <person name="Davidsen T.M."/>
            <person name="Wayne K.J."/>
            <person name="Tettelin H."/>
            <person name="Glass J.I."/>
            <person name="Rusch D."/>
            <person name="Podicherti R."/>
            <person name="Tsui H.-C.T."/>
            <person name="Winkler M.E."/>
        </authorList>
    </citation>
    <scope>NUCLEOTIDE SEQUENCE</scope>
</reference>